<sequence length="402" mass="45057">HGPWRGRNKILLSIDIGLTHSSVSFAYLENGADQILHSVTKWPGQGMLNTEGLIPTLVWYDANDEAVAVGAEAQLRHIEEQAENSGWFLAKNFKVQLYPGDTGAQHNPRISALPFGVSLKQVYTDFLRYLLKHTKSYFEDRFVDGVQIWERYKSTIEVVMSHPNQSGTREQAFLRGVLVRAGYTTSDMATNNIRFVTDTDASAYCYLSNASLASRLRTGDLFLLCDAGATITSVSLHRIDSTYPILKLHTCSSERLEGGASLVDVEAERYIRQTMADVEISTEDVDTFTRWGIEDFKKRVKSTFSDETKEYLVQISDACFNNTALSTRRGRMALPGSVVKSFFENYINIIRQGIDRHAADTRTDISYILLAGEFGGSSYLQRVIKELHERGGCRIILASSSM</sequence>
<name>A0A8H2XRL5_9AGAM</name>
<dbReference type="AlphaFoldDB" id="A0A8H2XRL5"/>
<dbReference type="PANTHER" id="PTHR14187">
    <property type="entry name" value="ALPHA KINASE/ELONGATION FACTOR 2 KINASE"/>
    <property type="match status" value="1"/>
</dbReference>
<dbReference type="CDD" id="cd10170">
    <property type="entry name" value="ASKHA_NBD_HSP70"/>
    <property type="match status" value="1"/>
</dbReference>
<evidence type="ECO:0000313" key="1">
    <source>
        <dbReference type="EMBL" id="CAE6432301.1"/>
    </source>
</evidence>
<protein>
    <submittedName>
        <fullName evidence="1">Uncharacterized protein</fullName>
    </submittedName>
</protein>
<dbReference type="Gene3D" id="3.30.420.40">
    <property type="match status" value="2"/>
</dbReference>
<proteinExistence type="predicted"/>
<accession>A0A8H2XRL5</accession>
<evidence type="ECO:0000313" key="2">
    <source>
        <dbReference type="Proteomes" id="UP000663853"/>
    </source>
</evidence>
<feature type="non-terminal residue" evidence="1">
    <location>
        <position position="1"/>
    </location>
</feature>
<dbReference type="EMBL" id="CAJMXA010000478">
    <property type="protein sequence ID" value="CAE6432301.1"/>
    <property type="molecule type" value="Genomic_DNA"/>
</dbReference>
<organism evidence="1 2">
    <name type="scientific">Rhizoctonia solani</name>
    <dbReference type="NCBI Taxonomy" id="456999"/>
    <lineage>
        <taxon>Eukaryota</taxon>
        <taxon>Fungi</taxon>
        <taxon>Dikarya</taxon>
        <taxon>Basidiomycota</taxon>
        <taxon>Agaricomycotina</taxon>
        <taxon>Agaricomycetes</taxon>
        <taxon>Cantharellales</taxon>
        <taxon>Ceratobasidiaceae</taxon>
        <taxon>Rhizoctonia</taxon>
    </lineage>
</organism>
<dbReference type="SUPFAM" id="SSF53067">
    <property type="entry name" value="Actin-like ATPase domain"/>
    <property type="match status" value="1"/>
</dbReference>
<gene>
    <name evidence="1" type="ORF">RDB_LOCUS25573</name>
</gene>
<dbReference type="Proteomes" id="UP000663853">
    <property type="component" value="Unassembled WGS sequence"/>
</dbReference>
<dbReference type="InterPro" id="IPR043129">
    <property type="entry name" value="ATPase_NBD"/>
</dbReference>
<dbReference type="Gene3D" id="3.90.640.10">
    <property type="entry name" value="Actin, Chain A, domain 4"/>
    <property type="match status" value="1"/>
</dbReference>
<reference evidence="1" key="1">
    <citation type="submission" date="2021-01" db="EMBL/GenBank/DDBJ databases">
        <authorList>
            <person name="Kaushik A."/>
        </authorList>
    </citation>
    <scope>NUCLEOTIDE SEQUENCE</scope>
    <source>
        <strain evidence="1">AG6-10EEA</strain>
    </source>
</reference>
<dbReference type="PANTHER" id="PTHR14187:SF5">
    <property type="entry name" value="HEAT SHOCK 70 KDA PROTEIN 12A"/>
    <property type="match status" value="1"/>
</dbReference>
<comment type="caution">
    <text evidence="1">The sequence shown here is derived from an EMBL/GenBank/DDBJ whole genome shotgun (WGS) entry which is preliminary data.</text>
</comment>